<sequence>MILLIPSLDVYIEDLTNKIEKGYKSFYLCFWFIAALIAVTIIEPYIMIHESVLLWVLELPNGHKISL</sequence>
<keyword evidence="1" id="KW-0472">Membrane</keyword>
<keyword evidence="1" id="KW-1133">Transmembrane helix</keyword>
<dbReference type="Proteomes" id="UP000000597">
    <property type="component" value="Chromosome"/>
</dbReference>
<protein>
    <submittedName>
        <fullName evidence="2">Uncharacterized protein</fullName>
    </submittedName>
</protein>
<dbReference type="EMBL" id="BX897700">
    <property type="protein sequence ID" value="CAF26518.1"/>
    <property type="molecule type" value="Genomic_DNA"/>
</dbReference>
<dbReference type="AlphaFoldDB" id="A0A0H3M1B2"/>
<dbReference type="HOGENOM" id="CLU_2803769_0_0_5"/>
<evidence type="ECO:0000256" key="1">
    <source>
        <dbReference type="SAM" id="Phobius"/>
    </source>
</evidence>
<keyword evidence="1" id="KW-0812">Transmembrane</keyword>
<organism evidence="2 3">
    <name type="scientific">Bartonella quintana (strain Toulouse)</name>
    <name type="common">Rochalimaea quintana</name>
    <dbReference type="NCBI Taxonomy" id="283165"/>
    <lineage>
        <taxon>Bacteria</taxon>
        <taxon>Pseudomonadati</taxon>
        <taxon>Pseudomonadota</taxon>
        <taxon>Alphaproteobacteria</taxon>
        <taxon>Hyphomicrobiales</taxon>
        <taxon>Bartonellaceae</taxon>
        <taxon>Bartonella</taxon>
    </lineage>
</organism>
<accession>A0A0H3M1B2</accession>
<reference evidence="2 3" key="1">
    <citation type="journal article" date="2004" name="Proc. Natl. Acad. Sci. U.S.A.">
        <title>The louse-borne human pathogen Bartonella quintana is a genomic derivative of the zoonotic agent Bartonella henselae.</title>
        <authorList>
            <person name="Alsmark U.C.M."/>
            <person name="Frank A.C."/>
            <person name="Karlberg E.O."/>
            <person name="Legault B.-A."/>
            <person name="Ardell D.H."/>
            <person name="Canbaeck B."/>
            <person name="Eriksson A.-S."/>
            <person name="Naeslund A.K."/>
            <person name="Handley S.A."/>
            <person name="Huvet M."/>
            <person name="La Scola B."/>
            <person name="Holmberg M."/>
            <person name="Andersson S.G.E."/>
        </authorList>
    </citation>
    <scope>NUCLEOTIDE SEQUENCE [LARGE SCALE GENOMIC DNA]</scope>
    <source>
        <strain evidence="2 3">Toulouse</strain>
    </source>
</reference>
<dbReference type="KEGG" id="bqu:BQ10510"/>
<gene>
    <name evidence="2" type="ordered locus">BQ10510</name>
</gene>
<evidence type="ECO:0000313" key="2">
    <source>
        <dbReference type="EMBL" id="CAF26518.1"/>
    </source>
</evidence>
<name>A0A0H3M1B2_BARQU</name>
<evidence type="ECO:0000313" key="3">
    <source>
        <dbReference type="Proteomes" id="UP000000597"/>
    </source>
</evidence>
<feature type="transmembrane region" description="Helical" evidence="1">
    <location>
        <begin position="26"/>
        <end position="48"/>
    </location>
</feature>
<proteinExistence type="predicted"/>